<dbReference type="InterPro" id="IPR050078">
    <property type="entry name" value="Ribosomal_L11_MeTrfase_PrmA"/>
</dbReference>
<dbReference type="SUPFAM" id="SSF53335">
    <property type="entry name" value="S-adenosyl-L-methionine-dependent methyltransferases"/>
    <property type="match status" value="1"/>
</dbReference>
<dbReference type="EMBL" id="JABVCQ010000005">
    <property type="protein sequence ID" value="MBB1125274.1"/>
    <property type="molecule type" value="Genomic_DNA"/>
</dbReference>
<keyword evidence="7" id="KW-0687">Ribonucleoprotein</keyword>
<dbReference type="GO" id="GO:0005840">
    <property type="term" value="C:ribosome"/>
    <property type="evidence" value="ECO:0007669"/>
    <property type="project" value="UniProtKB-KW"/>
</dbReference>
<keyword evidence="2 6" id="KW-0963">Cytoplasm</keyword>
<dbReference type="Gene3D" id="3.40.50.150">
    <property type="entry name" value="Vaccinia Virus protein VP39"/>
    <property type="match status" value="1"/>
</dbReference>
<organism evidence="7 8">
    <name type="scientific">Thiospirillum jenense</name>
    <dbReference type="NCBI Taxonomy" id="1653858"/>
    <lineage>
        <taxon>Bacteria</taxon>
        <taxon>Pseudomonadati</taxon>
        <taxon>Pseudomonadota</taxon>
        <taxon>Gammaproteobacteria</taxon>
        <taxon>Chromatiales</taxon>
        <taxon>Chromatiaceae</taxon>
        <taxon>Thiospirillum</taxon>
    </lineage>
</organism>
<feature type="binding site" evidence="6">
    <location>
        <position position="191"/>
    </location>
    <ligand>
        <name>S-adenosyl-L-methionine</name>
        <dbReference type="ChEBI" id="CHEBI:59789"/>
    </ligand>
</feature>
<feature type="binding site" evidence="6">
    <location>
        <position position="232"/>
    </location>
    <ligand>
        <name>S-adenosyl-L-methionine</name>
        <dbReference type="ChEBI" id="CHEBI:59789"/>
    </ligand>
</feature>
<evidence type="ECO:0000256" key="1">
    <source>
        <dbReference type="ARBA" id="ARBA00009741"/>
    </source>
</evidence>
<evidence type="ECO:0000256" key="3">
    <source>
        <dbReference type="ARBA" id="ARBA00022603"/>
    </source>
</evidence>
<feature type="binding site" evidence="6">
    <location>
        <position position="148"/>
    </location>
    <ligand>
        <name>S-adenosyl-L-methionine</name>
        <dbReference type="ChEBI" id="CHEBI:59789"/>
    </ligand>
</feature>
<dbReference type="Pfam" id="PF06325">
    <property type="entry name" value="PrmA"/>
    <property type="match status" value="1"/>
</dbReference>
<dbReference type="Proteomes" id="UP000548632">
    <property type="component" value="Unassembled WGS sequence"/>
</dbReference>
<dbReference type="NCBIfam" id="TIGR00406">
    <property type="entry name" value="prmA"/>
    <property type="match status" value="1"/>
</dbReference>
<evidence type="ECO:0000313" key="8">
    <source>
        <dbReference type="Proteomes" id="UP000548632"/>
    </source>
</evidence>
<keyword evidence="5 6" id="KW-0949">S-adenosyl-L-methionine</keyword>
<dbReference type="EC" id="2.1.1.-" evidence="6"/>
<comment type="catalytic activity">
    <reaction evidence="6">
        <text>L-lysyl-[protein] + 3 S-adenosyl-L-methionine = N(6),N(6),N(6)-trimethyl-L-lysyl-[protein] + 3 S-adenosyl-L-homocysteine + 3 H(+)</text>
        <dbReference type="Rhea" id="RHEA:54192"/>
        <dbReference type="Rhea" id="RHEA-COMP:9752"/>
        <dbReference type="Rhea" id="RHEA-COMP:13826"/>
        <dbReference type="ChEBI" id="CHEBI:15378"/>
        <dbReference type="ChEBI" id="CHEBI:29969"/>
        <dbReference type="ChEBI" id="CHEBI:57856"/>
        <dbReference type="ChEBI" id="CHEBI:59789"/>
        <dbReference type="ChEBI" id="CHEBI:61961"/>
    </reaction>
</comment>
<keyword evidence="7" id="KW-0689">Ribosomal protein</keyword>
<evidence type="ECO:0000256" key="6">
    <source>
        <dbReference type="HAMAP-Rule" id="MF_00735"/>
    </source>
</evidence>
<dbReference type="RefSeq" id="WP_182582473.1">
    <property type="nucleotide sequence ID" value="NZ_JABVCQ010000005.1"/>
</dbReference>
<gene>
    <name evidence="6 7" type="primary">prmA</name>
    <name evidence="7" type="ORF">HUK38_03385</name>
</gene>
<dbReference type="GO" id="GO:0016279">
    <property type="term" value="F:protein-lysine N-methyltransferase activity"/>
    <property type="evidence" value="ECO:0007669"/>
    <property type="project" value="TreeGrafter"/>
</dbReference>
<protein>
    <recommendedName>
        <fullName evidence="6">Ribosomal protein L11 methyltransferase</fullName>
        <shortName evidence="6">L11 Mtase</shortName>
        <ecNumber evidence="6">2.1.1.-</ecNumber>
    </recommendedName>
</protein>
<dbReference type="AlphaFoldDB" id="A0A839H8A6"/>
<comment type="subcellular location">
    <subcellularLocation>
        <location evidence="6">Cytoplasm</location>
    </subcellularLocation>
</comment>
<dbReference type="PANTHER" id="PTHR43648">
    <property type="entry name" value="ELECTRON TRANSFER FLAVOPROTEIN BETA SUBUNIT LYSINE METHYLTRANSFERASE"/>
    <property type="match status" value="1"/>
</dbReference>
<name>A0A839H8A6_9GAMM</name>
<reference evidence="7 8" key="1">
    <citation type="journal article" date="2020" name="Arch. Microbiol.">
        <title>The genome sequence of the giant phototrophic gammaproteobacterium Thiospirillum jenense gives insight into its physiological properties and phylogenetic relationships.</title>
        <authorList>
            <person name="Imhoff J.F."/>
            <person name="Meyer T.E."/>
            <person name="Kyndt J.A."/>
        </authorList>
    </citation>
    <scope>NUCLEOTIDE SEQUENCE [LARGE SCALE GENOMIC DNA]</scope>
    <source>
        <strain evidence="7 8">DSM 216</strain>
    </source>
</reference>
<keyword evidence="8" id="KW-1185">Reference proteome</keyword>
<dbReference type="InterPro" id="IPR004498">
    <property type="entry name" value="Ribosomal_PrmA_MeTrfase"/>
</dbReference>
<comment type="caution">
    <text evidence="7">The sequence shown here is derived from an EMBL/GenBank/DDBJ whole genome shotgun (WGS) entry which is preliminary data.</text>
</comment>
<proteinExistence type="inferred from homology"/>
<feature type="binding site" evidence="6">
    <location>
        <position position="169"/>
    </location>
    <ligand>
        <name>S-adenosyl-L-methionine</name>
        <dbReference type="ChEBI" id="CHEBI:59789"/>
    </ligand>
</feature>
<dbReference type="GO" id="GO:0005829">
    <property type="term" value="C:cytosol"/>
    <property type="evidence" value="ECO:0007669"/>
    <property type="project" value="TreeGrafter"/>
</dbReference>
<accession>A0A839H8A6</accession>
<evidence type="ECO:0000256" key="2">
    <source>
        <dbReference type="ARBA" id="ARBA00022490"/>
    </source>
</evidence>
<dbReference type="PIRSF" id="PIRSF000401">
    <property type="entry name" value="RPL11_MTase"/>
    <property type="match status" value="1"/>
</dbReference>
<dbReference type="InterPro" id="IPR029063">
    <property type="entry name" value="SAM-dependent_MTases_sf"/>
</dbReference>
<comment type="similarity">
    <text evidence="1 6">Belongs to the methyltransferase superfamily. PrmA family.</text>
</comment>
<evidence type="ECO:0000313" key="7">
    <source>
        <dbReference type="EMBL" id="MBB1125274.1"/>
    </source>
</evidence>
<comment type="function">
    <text evidence="6">Methylates ribosomal protein L11.</text>
</comment>
<evidence type="ECO:0000256" key="5">
    <source>
        <dbReference type="ARBA" id="ARBA00022691"/>
    </source>
</evidence>
<keyword evidence="3 6" id="KW-0489">Methyltransferase</keyword>
<dbReference type="HAMAP" id="MF_00735">
    <property type="entry name" value="Methyltr_PrmA"/>
    <property type="match status" value="1"/>
</dbReference>
<evidence type="ECO:0000256" key="4">
    <source>
        <dbReference type="ARBA" id="ARBA00022679"/>
    </source>
</evidence>
<keyword evidence="4 6" id="KW-0808">Transferase</keyword>
<dbReference type="PANTHER" id="PTHR43648:SF1">
    <property type="entry name" value="ELECTRON TRANSFER FLAVOPROTEIN BETA SUBUNIT LYSINE METHYLTRANSFERASE"/>
    <property type="match status" value="1"/>
</dbReference>
<dbReference type="GO" id="GO:0032259">
    <property type="term" value="P:methylation"/>
    <property type="evidence" value="ECO:0007669"/>
    <property type="project" value="UniProtKB-KW"/>
</dbReference>
<sequence length="300" mass="31796">MSWLALTLTTTPTAAPQLEAALERAGASAVTLQDGGDDPILEPALDTTPLWAVVRIQALFENTPVGQAQAQHSAQLLAGYLTEVPTIQPLADQPWERAWLKHRQPQCFADRLWVGAQEQLAALTLPTDAAVVKLDPGLAFGTGDHPTTALCLQWLAQAQLLNETVIDYGCGSGILAIAAIQLGAARAIAIDHDPQALEATAANAAVNNVTERLLITSPMASAIEPAAVVIANILAKPLIELAPHLCALVNENGHLVLSGILAHQVDAVMAAYQPIMHFAPVQLQDEWALLHARRAINRAA</sequence>